<dbReference type="KEGG" id="asim:FE240_13365"/>
<evidence type="ECO:0000256" key="3">
    <source>
        <dbReference type="ARBA" id="ARBA00022801"/>
    </source>
</evidence>
<feature type="signal peptide" evidence="4">
    <location>
        <begin position="1"/>
        <end position="40"/>
    </location>
</feature>
<evidence type="ECO:0000313" key="5">
    <source>
        <dbReference type="EMBL" id="QFI55591.1"/>
    </source>
</evidence>
<evidence type="ECO:0000256" key="2">
    <source>
        <dbReference type="ARBA" id="ARBA00022722"/>
    </source>
</evidence>
<comment type="similarity">
    <text evidence="1">Belongs to the EndA/NucM nuclease family.</text>
</comment>
<evidence type="ECO:0000256" key="1">
    <source>
        <dbReference type="ARBA" id="ARBA00006429"/>
    </source>
</evidence>
<dbReference type="Proteomes" id="UP000594034">
    <property type="component" value="Chromosome"/>
</dbReference>
<dbReference type="AlphaFoldDB" id="A0A5J6WZ90"/>
<proteinExistence type="inferred from homology"/>
<dbReference type="GO" id="GO:0004518">
    <property type="term" value="F:nuclease activity"/>
    <property type="evidence" value="ECO:0007669"/>
    <property type="project" value="UniProtKB-KW"/>
</dbReference>
<organism evidence="5 6">
    <name type="scientific">Aeromonas simiae</name>
    <dbReference type="NCBI Taxonomy" id="218936"/>
    <lineage>
        <taxon>Bacteria</taxon>
        <taxon>Pseudomonadati</taxon>
        <taxon>Pseudomonadota</taxon>
        <taxon>Gammaproteobacteria</taxon>
        <taxon>Aeromonadales</taxon>
        <taxon>Aeromonadaceae</taxon>
        <taxon>Aeromonas</taxon>
    </lineage>
</organism>
<name>A0A5J6WZ90_9GAMM</name>
<keyword evidence="3" id="KW-0378">Hydrolase</keyword>
<dbReference type="InterPro" id="IPR044925">
    <property type="entry name" value="His-Me_finger_sf"/>
</dbReference>
<dbReference type="PANTHER" id="PTHR33607:SF2">
    <property type="entry name" value="ENDONUCLEASE-1"/>
    <property type="match status" value="1"/>
</dbReference>
<dbReference type="GO" id="GO:0016787">
    <property type="term" value="F:hydrolase activity"/>
    <property type="evidence" value="ECO:0007669"/>
    <property type="project" value="UniProtKB-KW"/>
</dbReference>
<feature type="chain" id="PRO_5023902342" evidence="4">
    <location>
        <begin position="41"/>
        <end position="247"/>
    </location>
</feature>
<dbReference type="SUPFAM" id="SSF54060">
    <property type="entry name" value="His-Me finger endonucleases"/>
    <property type="match status" value="1"/>
</dbReference>
<dbReference type="Pfam" id="PF04231">
    <property type="entry name" value="Endonuclease_1"/>
    <property type="match status" value="1"/>
</dbReference>
<dbReference type="EMBL" id="CP040449">
    <property type="protein sequence ID" value="QFI55591.1"/>
    <property type="molecule type" value="Genomic_DNA"/>
</dbReference>
<evidence type="ECO:0000256" key="4">
    <source>
        <dbReference type="SAM" id="SignalP"/>
    </source>
</evidence>
<keyword evidence="2" id="KW-0540">Nuclease</keyword>
<reference evidence="5 6" key="1">
    <citation type="submission" date="2019-05" db="EMBL/GenBank/DDBJ databases">
        <title>OXA-830, a novel chromosomally encoded expanded-spectrum class D beta-lactamase in Aeromonas simiae.</title>
        <authorList>
            <person name="Zhou W."/>
            <person name="Chen Q."/>
        </authorList>
    </citation>
    <scope>NUCLEOTIDE SEQUENCE [LARGE SCALE GENOMIC DNA]</scope>
    <source>
        <strain evidence="5 6">A6</strain>
    </source>
</reference>
<protein>
    <submittedName>
        <fullName evidence="5">Deoxyribonuclease</fullName>
    </submittedName>
</protein>
<dbReference type="PANTHER" id="PTHR33607">
    <property type="entry name" value="ENDONUCLEASE-1"/>
    <property type="match status" value="1"/>
</dbReference>
<gene>
    <name evidence="5" type="ORF">FE240_13365</name>
</gene>
<evidence type="ECO:0000313" key="6">
    <source>
        <dbReference type="Proteomes" id="UP000594034"/>
    </source>
</evidence>
<keyword evidence="6" id="KW-1185">Reference proteome</keyword>
<dbReference type="InterPro" id="IPR007346">
    <property type="entry name" value="Endonuclease-I"/>
</dbReference>
<sequence length="247" mass="28215">MSPACGMVGALRCLPPNQGMLMSRLMLFVLGALTFASAQAQTFREAKQDLVKLYQSHPVTFYCGCNIKFNGKQMAPDWESCGYQPRKQAARASRIEWEHVVPAWEFGHQLQCWQEGGRKNCGKSGEFNTMEGDMHNLFPAIGEVNGDRANYGFSDWNGKPNQYGHCQMLVDFKSRQVQPPKGPVRGQIARAYLYMSQQYGLRLAGQQRKLFEAWDRQYPVDAWECERNQRISKLQGNSNPFIDRQCQ</sequence>
<keyword evidence="4" id="KW-0732">Signal</keyword>
<accession>A0A5J6WZ90</accession>